<dbReference type="AlphaFoldDB" id="B6K3Z8"/>
<dbReference type="VEuPathDB" id="FungiDB:SJAG_03346"/>
<dbReference type="eggNOG" id="KOG1721">
    <property type="taxonomic scope" value="Eukaryota"/>
</dbReference>
<evidence type="ECO:0000313" key="2">
    <source>
        <dbReference type="EMBL" id="EEB08205.1"/>
    </source>
</evidence>
<feature type="compositionally biased region" description="Low complexity" evidence="1">
    <location>
        <begin position="377"/>
        <end position="388"/>
    </location>
</feature>
<dbReference type="GeneID" id="7052509"/>
<evidence type="ECO:0000313" key="3">
    <source>
        <dbReference type="JaponicusDB" id="SJAG_03346"/>
    </source>
</evidence>
<accession>B6K3Z8</accession>
<feature type="compositionally biased region" description="Polar residues" evidence="1">
    <location>
        <begin position="351"/>
        <end position="376"/>
    </location>
</feature>
<dbReference type="Gene3D" id="3.30.160.60">
    <property type="entry name" value="Classic Zinc Finger"/>
    <property type="match status" value="1"/>
</dbReference>
<feature type="region of interest" description="Disordered" evidence="1">
    <location>
        <begin position="39"/>
        <end position="94"/>
    </location>
</feature>
<feature type="compositionally biased region" description="Polar residues" evidence="1">
    <location>
        <begin position="150"/>
        <end position="174"/>
    </location>
</feature>
<protein>
    <submittedName>
        <fullName evidence="2">Transcription factor Rst2</fullName>
    </submittedName>
</protein>
<organism evidence="2 4">
    <name type="scientific">Schizosaccharomyces japonicus (strain yFS275 / FY16936)</name>
    <name type="common">Fission yeast</name>
    <dbReference type="NCBI Taxonomy" id="402676"/>
    <lineage>
        <taxon>Eukaryota</taxon>
        <taxon>Fungi</taxon>
        <taxon>Dikarya</taxon>
        <taxon>Ascomycota</taxon>
        <taxon>Taphrinomycotina</taxon>
        <taxon>Schizosaccharomycetes</taxon>
        <taxon>Schizosaccharomycetales</taxon>
        <taxon>Schizosaccharomycetaceae</taxon>
        <taxon>Schizosaccharomyces</taxon>
    </lineage>
</organism>
<dbReference type="HOGENOM" id="CLU_350271_0_0_1"/>
<dbReference type="EMBL" id="KE651167">
    <property type="protein sequence ID" value="EEB08205.1"/>
    <property type="molecule type" value="Genomic_DNA"/>
</dbReference>
<feature type="compositionally biased region" description="Basic residues" evidence="1">
    <location>
        <begin position="233"/>
        <end position="252"/>
    </location>
</feature>
<feature type="compositionally biased region" description="Polar residues" evidence="1">
    <location>
        <begin position="576"/>
        <end position="587"/>
    </location>
</feature>
<gene>
    <name evidence="3" type="primary">rst2</name>
    <name evidence="2" type="ORF">SJAG_03346</name>
</gene>
<sequence>MSQEPKGLLTAQLPATSATTTALLSDISNFSTSLSACGLGNANELEPGRTPVRQPLPSSDRVYDDPNSSAGMFQESRQKQQLQRIQAQQSSGAGDLGDLGDLSLLQATQDCSDTGSGLSGGTLCNISNDARTSVSSISMSGAAGAAATKGRNNQVSSANSGSGTHNAQSKPAGNSNVTLASAVATVPSSAPNAAAAVAANPSAKVRPYVCTICTRAFARLEHLKTAHTLTHERKARHQQKIHRNPRPRRRRMSTTAIPTRPSADLDPEVPPVCVAPTPLQAMKSASYFARSRPTNVGDLLPGAAAASASMSNVPANMLAPPSQPGAAAYERRASPCFPVLEESQLGFLPSNGANGFNRQPQQNSEPQATDQFQQYRPQSVSQQNPQNPTASFDDFSYFSLPPNEASSIPPHLQQFQQQRFANQLGDSLRDVPSPSFNGDYMTSYAKRVHPSAYMPFRRASIANDMQPLSMVRSCPVLPTDNFGVEPPLSPQFPFAWDMSLDGYYPPGIPEGHAVDSPGLAATDSFWNQLSPHSIAPNQQPPPSTAPKEQQQESPSAKELSLQQQQQQQQQQQSLQHNQRQPMSSSVASLRDEALQRSVSPSSSLMRRRSKELCFRLGSGYPSSQSSSVQLDQIAQSNRSTGPFDQPLPTMSPMQSQEQLQMANDSARIASNLSTSQAQQLTDQEFSQWLHEPFLNNRDQQADNVVSPLEKIRESASAEPVSNWTMQSIHSEGSDLSPTTAVPLNLMFPSQVNDVINSPKMLSPKQLQSPKYVDWLASTNLTNPTQSLDFEDDETLDPGYNWPFR</sequence>
<evidence type="ECO:0000256" key="1">
    <source>
        <dbReference type="SAM" id="MobiDB-lite"/>
    </source>
</evidence>
<reference evidence="2 4" key="1">
    <citation type="journal article" date="2011" name="Science">
        <title>Comparative functional genomics of the fission yeasts.</title>
        <authorList>
            <person name="Rhind N."/>
            <person name="Chen Z."/>
            <person name="Yassour M."/>
            <person name="Thompson D.A."/>
            <person name="Haas B.J."/>
            <person name="Habib N."/>
            <person name="Wapinski I."/>
            <person name="Roy S."/>
            <person name="Lin M.F."/>
            <person name="Heiman D.I."/>
            <person name="Young S.K."/>
            <person name="Furuya K."/>
            <person name="Guo Y."/>
            <person name="Pidoux A."/>
            <person name="Chen H.M."/>
            <person name="Robbertse B."/>
            <person name="Goldberg J.M."/>
            <person name="Aoki K."/>
            <person name="Bayne E.H."/>
            <person name="Berlin A.M."/>
            <person name="Desjardins C.A."/>
            <person name="Dobbs E."/>
            <person name="Dukaj L."/>
            <person name="Fan L."/>
            <person name="FitzGerald M.G."/>
            <person name="French C."/>
            <person name="Gujja S."/>
            <person name="Hansen K."/>
            <person name="Keifenheim D."/>
            <person name="Levin J.Z."/>
            <person name="Mosher R.A."/>
            <person name="Mueller C.A."/>
            <person name="Pfiffner J."/>
            <person name="Priest M."/>
            <person name="Russ C."/>
            <person name="Smialowska A."/>
            <person name="Swoboda P."/>
            <person name="Sykes S.M."/>
            <person name="Vaughn M."/>
            <person name="Vengrova S."/>
            <person name="Yoder R."/>
            <person name="Zeng Q."/>
            <person name="Allshire R."/>
            <person name="Baulcombe D."/>
            <person name="Birren B.W."/>
            <person name="Brown W."/>
            <person name="Ekwall K."/>
            <person name="Kellis M."/>
            <person name="Leatherwood J."/>
            <person name="Levin H."/>
            <person name="Margalit H."/>
            <person name="Martienssen R."/>
            <person name="Nieduszynski C.A."/>
            <person name="Spatafora J.W."/>
            <person name="Friedman N."/>
            <person name="Dalgaard J.Z."/>
            <person name="Baumann P."/>
            <person name="Niki H."/>
            <person name="Regev A."/>
            <person name="Nusbaum C."/>
        </authorList>
    </citation>
    <scope>NUCLEOTIDE SEQUENCE [LARGE SCALE GENOMIC DNA]</scope>
    <source>
        <strain evidence="4">yFS275 / FY16936</strain>
    </source>
</reference>
<dbReference type="STRING" id="402676.B6K3Z8"/>
<feature type="region of interest" description="Disordered" evidence="1">
    <location>
        <begin position="348"/>
        <end position="396"/>
    </location>
</feature>
<evidence type="ECO:0000313" key="4">
    <source>
        <dbReference type="Proteomes" id="UP000001744"/>
    </source>
</evidence>
<feature type="compositionally biased region" description="Low complexity" evidence="1">
    <location>
        <begin position="79"/>
        <end position="93"/>
    </location>
</feature>
<dbReference type="Proteomes" id="UP000001744">
    <property type="component" value="Unassembled WGS sequence"/>
</dbReference>
<dbReference type="OrthoDB" id="6077919at2759"/>
<feature type="region of interest" description="Disordered" evidence="1">
    <location>
        <begin position="145"/>
        <end position="174"/>
    </location>
</feature>
<dbReference type="RefSeq" id="XP_002174498.1">
    <property type="nucleotide sequence ID" value="XM_002174462.1"/>
</dbReference>
<feature type="region of interest" description="Disordered" evidence="1">
    <location>
        <begin position="529"/>
        <end position="606"/>
    </location>
</feature>
<proteinExistence type="predicted"/>
<dbReference type="JaponicusDB" id="SJAG_03346">
    <property type="gene designation" value="rst2"/>
</dbReference>
<feature type="compositionally biased region" description="Low complexity" evidence="1">
    <location>
        <begin position="559"/>
        <end position="575"/>
    </location>
</feature>
<feature type="region of interest" description="Disordered" evidence="1">
    <location>
        <begin position="231"/>
        <end position="271"/>
    </location>
</feature>
<keyword evidence="4" id="KW-1185">Reference proteome</keyword>
<name>B6K3Z8_SCHJY</name>